<keyword evidence="3" id="KW-1185">Reference proteome</keyword>
<evidence type="ECO:0000313" key="3">
    <source>
        <dbReference type="Proteomes" id="UP001397290"/>
    </source>
</evidence>
<dbReference type="EMBL" id="JAAHCF010000142">
    <property type="protein sequence ID" value="KAK8147514.1"/>
    <property type="molecule type" value="Genomic_DNA"/>
</dbReference>
<evidence type="ECO:0000256" key="1">
    <source>
        <dbReference type="SAM" id="MobiDB-lite"/>
    </source>
</evidence>
<accession>A0AAW0S075</accession>
<reference evidence="2 3" key="1">
    <citation type="submission" date="2020-02" db="EMBL/GenBank/DDBJ databases">
        <title>Comparative genomics of the hypocrealean fungal genus Beauvera.</title>
        <authorList>
            <person name="Showalter D.N."/>
            <person name="Bushley K.E."/>
            <person name="Rehner S.A."/>
        </authorList>
    </citation>
    <scope>NUCLEOTIDE SEQUENCE [LARGE SCALE GENOMIC DNA]</scope>
    <source>
        <strain evidence="2 3">ARSEF4384</strain>
    </source>
</reference>
<dbReference type="Proteomes" id="UP001397290">
    <property type="component" value="Unassembled WGS sequence"/>
</dbReference>
<evidence type="ECO:0008006" key="4">
    <source>
        <dbReference type="Google" id="ProtNLM"/>
    </source>
</evidence>
<comment type="caution">
    <text evidence="2">The sequence shown here is derived from an EMBL/GenBank/DDBJ whole genome shotgun (WGS) entry which is preliminary data.</text>
</comment>
<organism evidence="2 3">
    <name type="scientific">Beauveria asiatica</name>
    <dbReference type="NCBI Taxonomy" id="1069075"/>
    <lineage>
        <taxon>Eukaryota</taxon>
        <taxon>Fungi</taxon>
        <taxon>Dikarya</taxon>
        <taxon>Ascomycota</taxon>
        <taxon>Pezizomycotina</taxon>
        <taxon>Sordariomycetes</taxon>
        <taxon>Hypocreomycetidae</taxon>
        <taxon>Hypocreales</taxon>
        <taxon>Cordycipitaceae</taxon>
        <taxon>Beauveria</taxon>
    </lineage>
</organism>
<sequence length="509" mass="57566">MGSSVPLPRISGFSVAFYSDNKPPPDVEHIMSGILGNSRFQKGRRDARSYVNLVVLFRMVLFYAPLMHDARFWKWVTEDWGIVKGDKCDMVSRIANFYSDARYAAFGATEQRISLLVRLVTEWLLIRPRPEIRHSAEVDEATVAATRTAWLNIRDWHVNMLMDGRLPPCLAGVEPPEKKVTSLWEEDPEVVALLKEIQPTRKSKISVNKAGMPKMPGVQTQPASPSVDRPSKERKRKSSSSVGESDEGESMLASHKPFFDECRFTLRPEPEQGELTFSMPADRVPKQNHLSENSDPSEHHFSPETVVDFDMIDITDAGDTSLPVPPPSSKLARAFIQSKPTRAFIQSKLTQYTDRHAHAAAAAPDQLQQEQNVQLQRIMSQSRRRREDLTVKLRRMASHTRRQREELRAQVETEMAACVPPPPAIGVESGLMASDERQLYEARLRGVEARLAALERAQRDDANWARTTAQSLHEANDRSVQALQEVLVAIETLQRTTSILLEDSEEREE</sequence>
<name>A0AAW0S075_9HYPO</name>
<proteinExistence type="predicted"/>
<evidence type="ECO:0000313" key="2">
    <source>
        <dbReference type="EMBL" id="KAK8147514.1"/>
    </source>
</evidence>
<gene>
    <name evidence="2" type="ORF">G3M48_001482</name>
</gene>
<dbReference type="AlphaFoldDB" id="A0AAW0S075"/>
<feature type="region of interest" description="Disordered" evidence="1">
    <location>
        <begin position="204"/>
        <end position="254"/>
    </location>
</feature>
<protein>
    <recommendedName>
        <fullName evidence="4">Aminotransferase-like plant mobile domain-containing protein</fullName>
    </recommendedName>
</protein>